<dbReference type="GO" id="GO:0045727">
    <property type="term" value="P:positive regulation of translation"/>
    <property type="evidence" value="ECO:0007669"/>
    <property type="project" value="TreeGrafter"/>
</dbReference>
<evidence type="ECO:0000256" key="5">
    <source>
        <dbReference type="SAM" id="MobiDB-lite"/>
    </source>
</evidence>
<sequence>MEGNRPSGKPQSRGGRGRNDNEDSIDTLKGANAQEFIPAAHKSIDQQRVTRNKAVEGIFRSKSRASYKKLDVKNRNNASQWRGACVSTDQRISRYKETISPCKVLIRNIPPSVTLEEMRVILAPYNISCNMIWRFVAGKTRMNERPCVTGRMYLDYKGDNVKAAELITSLNGFAIESNQKDSKRTLEVAYAPSRRLPGDRRRRDPKVGEIFNDPAYLEFIEALDAPAQKPSIDSTSQEAELIEQPIPAVVQFLNEKKGRERLRKGNAFEKKRPTTRHFRKSETKKSKFTKSDTQNAESKEKTEKPKTRKSSRRQESKSELKSKSAETNSEIDANKTEAIVKASRNGKTGTHPKHNDNRSEKTRKKIFAPKARPTTEPQSLLV</sequence>
<feature type="compositionally biased region" description="Basic and acidic residues" evidence="5">
    <location>
        <begin position="312"/>
        <end position="324"/>
    </location>
</feature>
<keyword evidence="3" id="KW-0866">Nonsense-mediated mRNA decay</keyword>
<dbReference type="GO" id="GO:0000184">
    <property type="term" value="P:nuclear-transcribed mRNA catabolic process, nonsense-mediated decay"/>
    <property type="evidence" value="ECO:0007669"/>
    <property type="project" value="UniProtKB-KW"/>
</dbReference>
<reference evidence="7" key="2">
    <citation type="submission" date="2011-02" db="EMBL/GenBank/DDBJ databases">
        <authorList>
            <person name="MacLean D."/>
        </authorList>
    </citation>
    <scope>NUCLEOTIDE SEQUENCE</scope>
</reference>
<comment type="similarity">
    <text evidence="2">Belongs to the RENT3 family.</text>
</comment>
<dbReference type="EMBL" id="FR824640">
    <property type="protein sequence ID" value="CCA27694.1"/>
    <property type="molecule type" value="Genomic_DNA"/>
</dbReference>
<dbReference type="SUPFAM" id="SSF54928">
    <property type="entry name" value="RNA-binding domain, RBD"/>
    <property type="match status" value="1"/>
</dbReference>
<comment type="subcellular location">
    <subcellularLocation>
        <location evidence="1">Nucleus</location>
    </subcellularLocation>
</comment>
<evidence type="ECO:0000256" key="4">
    <source>
        <dbReference type="ARBA" id="ARBA00023242"/>
    </source>
</evidence>
<dbReference type="InterPro" id="IPR035979">
    <property type="entry name" value="RBD_domain_sf"/>
</dbReference>
<evidence type="ECO:0000256" key="3">
    <source>
        <dbReference type="ARBA" id="ARBA00023161"/>
    </source>
</evidence>
<name>F0X1K2_9STRA</name>
<reference evidence="7" key="1">
    <citation type="journal article" date="2011" name="PLoS Biol.">
        <title>Gene gain and loss during evolution of obligate parasitism in the white rust pathogen of Arabidopsis thaliana.</title>
        <authorList>
            <person name="Kemen E."/>
            <person name="Gardiner A."/>
            <person name="Schultz-Larsen T."/>
            <person name="Kemen A.C."/>
            <person name="Balmuth A.L."/>
            <person name="Robert-Seilaniantz A."/>
            <person name="Bailey K."/>
            <person name="Holub E."/>
            <person name="Studholme D.J."/>
            <person name="Maclean D."/>
            <person name="Jones J.D."/>
        </authorList>
    </citation>
    <scope>NUCLEOTIDE SEQUENCE</scope>
</reference>
<organism evidence="7">
    <name type="scientific">Albugo laibachii Nc14</name>
    <dbReference type="NCBI Taxonomy" id="890382"/>
    <lineage>
        <taxon>Eukaryota</taxon>
        <taxon>Sar</taxon>
        <taxon>Stramenopiles</taxon>
        <taxon>Oomycota</taxon>
        <taxon>Peronosporomycetes</taxon>
        <taxon>Albuginales</taxon>
        <taxon>Albuginaceae</taxon>
        <taxon>Albugo</taxon>
    </lineage>
</organism>
<feature type="domain" description="UPF3" evidence="6">
    <location>
        <begin position="102"/>
        <end position="241"/>
    </location>
</feature>
<evidence type="ECO:0000313" key="7">
    <source>
        <dbReference type="EMBL" id="CCA27694.1"/>
    </source>
</evidence>
<keyword evidence="4" id="KW-0539">Nucleus</keyword>
<dbReference type="Gene3D" id="3.30.70.330">
    <property type="match status" value="1"/>
</dbReference>
<dbReference type="AlphaFoldDB" id="F0X1K2"/>
<feature type="region of interest" description="Disordered" evidence="5">
    <location>
        <begin position="1"/>
        <end position="31"/>
    </location>
</feature>
<dbReference type="GO" id="GO:0005730">
    <property type="term" value="C:nucleolus"/>
    <property type="evidence" value="ECO:0007669"/>
    <property type="project" value="TreeGrafter"/>
</dbReference>
<protein>
    <submittedName>
        <fullName evidence="7">Uncharacterized protein AlNc14C636G12307</fullName>
    </submittedName>
</protein>
<dbReference type="HOGENOM" id="CLU_724454_0_0_1"/>
<proteinExistence type="inferred from homology"/>
<dbReference type="InterPro" id="IPR012677">
    <property type="entry name" value="Nucleotide-bd_a/b_plait_sf"/>
</dbReference>
<feature type="region of interest" description="Disordered" evidence="5">
    <location>
        <begin position="261"/>
        <end position="382"/>
    </location>
</feature>
<dbReference type="GO" id="GO:0003729">
    <property type="term" value="F:mRNA binding"/>
    <property type="evidence" value="ECO:0007669"/>
    <property type="project" value="TreeGrafter"/>
</dbReference>
<dbReference type="InterPro" id="IPR005120">
    <property type="entry name" value="UPF3_dom"/>
</dbReference>
<dbReference type="InterPro" id="IPR039722">
    <property type="entry name" value="Upf3"/>
</dbReference>
<evidence type="ECO:0000259" key="6">
    <source>
        <dbReference type="Pfam" id="PF03467"/>
    </source>
</evidence>
<dbReference type="PANTHER" id="PTHR13112">
    <property type="entry name" value="UPF3 REGULATOR OF NONSENSE TRANSCRIPTS-LIKE PROTEIN"/>
    <property type="match status" value="1"/>
</dbReference>
<accession>F0X1K2</accession>
<dbReference type="GO" id="GO:0005737">
    <property type="term" value="C:cytoplasm"/>
    <property type="evidence" value="ECO:0007669"/>
    <property type="project" value="TreeGrafter"/>
</dbReference>
<gene>
    <name evidence="7" type="primary">AlNc14C636G12307</name>
    <name evidence="7" type="ORF">ALNC14_138380</name>
</gene>
<evidence type="ECO:0000256" key="2">
    <source>
        <dbReference type="ARBA" id="ARBA00005991"/>
    </source>
</evidence>
<dbReference type="PANTHER" id="PTHR13112:SF0">
    <property type="entry name" value="FI21285P1"/>
    <property type="match status" value="1"/>
</dbReference>
<dbReference type="Pfam" id="PF03467">
    <property type="entry name" value="Smg4_UPF3"/>
    <property type="match status" value="1"/>
</dbReference>
<evidence type="ECO:0000256" key="1">
    <source>
        <dbReference type="ARBA" id="ARBA00004123"/>
    </source>
</evidence>